<sequence>MALPNTRMPVVFFSMVLLMINNCIEAVLVRGDYHGTGFHFQPLKNWMNGPMYYNGVYHLFYQYNPNGTVWGNIVWAHSVSKDLINWNGIEHAIYPSKTFDKFGCWSGSATIIPGKGTVILYTGVIDENNTQVQCYAEPEDPNDPLLRRWVKPDKLNPAVVDKDVNHTEFRDPTTAWWGKDGHWRMLVGSVRKRRGIAYLYRSKDFKTWVSGCKNRRILWGWANECDKPIDNFRKGWAGIQAIPRTVWLDFTWRQLVQWPVEELNSLRGKEVNIDNQRLEKGDYSEVKGITAAQADVEVTFSFSSLDKAEAYDPKWVKAQDPCAQKGSKLQGGVGPFGLLTLASQNLEEFTPVFFRVFKSPNKHIVLLCSDARSSSLKSDLYKPQFAGFVDVDLAADKKISLRSLIDHSVVESFGAGGKTNILSRVYPELAVMNQAHLFVFNNGTEPIVVQNLKAWSMISADIK</sequence>
<evidence type="ECO:0000256" key="1">
    <source>
        <dbReference type="ARBA" id="ARBA00009902"/>
    </source>
</evidence>
<comment type="similarity">
    <text evidence="1 4">Belongs to the glycosyl hydrolase 32 family.</text>
</comment>
<dbReference type="InterPro" id="IPR001362">
    <property type="entry name" value="Glyco_hydro_32"/>
</dbReference>
<dbReference type="InterPro" id="IPR023296">
    <property type="entry name" value="Glyco_hydro_beta-prop_sf"/>
</dbReference>
<evidence type="ECO:0000256" key="3">
    <source>
        <dbReference type="ARBA" id="ARBA00023295"/>
    </source>
</evidence>
<dbReference type="EMBL" id="CM000853">
    <property type="protein sequence ID" value="KRG89530.1"/>
    <property type="molecule type" value="Genomic_DNA"/>
</dbReference>
<reference evidence="9" key="2">
    <citation type="submission" date="2018-02" db="UniProtKB">
        <authorList>
            <consortium name="EnsemblPlants"/>
        </authorList>
    </citation>
    <scope>IDENTIFICATION</scope>
    <source>
        <strain evidence="9">Williams 82</strain>
    </source>
</reference>
<evidence type="ECO:0000313" key="10">
    <source>
        <dbReference type="Proteomes" id="UP000008827"/>
    </source>
</evidence>
<dbReference type="Gene3D" id="2.60.120.560">
    <property type="entry name" value="Exo-inulinase, domain 1"/>
    <property type="match status" value="1"/>
</dbReference>
<evidence type="ECO:0000256" key="4">
    <source>
        <dbReference type="RuleBase" id="RU362110"/>
    </source>
</evidence>
<keyword evidence="2 4" id="KW-0378">Hydrolase</keyword>
<dbReference type="AlphaFoldDB" id="A0A0R0EHB5"/>
<keyword evidence="3 4" id="KW-0326">Glycosidase</keyword>
<dbReference type="OMA" id="RTWVVFL"/>
<dbReference type="SMART" id="SM00640">
    <property type="entry name" value="Glyco_32"/>
    <property type="match status" value="1"/>
</dbReference>
<dbReference type="Gramene" id="KRG89530">
    <property type="protein sequence ID" value="KRG89530"/>
    <property type="gene ID" value="GLYMA_20G029300"/>
</dbReference>
<dbReference type="CDD" id="cd18624">
    <property type="entry name" value="GH32_Fruct1-like"/>
    <property type="match status" value="1"/>
</dbReference>
<dbReference type="GO" id="GO:0004553">
    <property type="term" value="F:hydrolase activity, hydrolyzing O-glycosyl compounds"/>
    <property type="evidence" value="ECO:0007669"/>
    <property type="project" value="InterPro"/>
</dbReference>
<keyword evidence="10" id="KW-1185">Reference proteome</keyword>
<dbReference type="SMR" id="A0A0R0EHB5"/>
<dbReference type="InterPro" id="IPR013148">
    <property type="entry name" value="Glyco_hydro_32_N"/>
</dbReference>
<dbReference type="GO" id="GO:0005975">
    <property type="term" value="P:carbohydrate metabolic process"/>
    <property type="evidence" value="ECO:0007669"/>
    <property type="project" value="InterPro"/>
</dbReference>
<evidence type="ECO:0000259" key="7">
    <source>
        <dbReference type="Pfam" id="PF08244"/>
    </source>
</evidence>
<evidence type="ECO:0008006" key="11">
    <source>
        <dbReference type="Google" id="ProtNLM"/>
    </source>
</evidence>
<dbReference type="EnsemblPlants" id="KRG89530">
    <property type="protein sequence ID" value="KRG89530"/>
    <property type="gene ID" value="GLYMA_20G029300"/>
</dbReference>
<organism evidence="8">
    <name type="scientific">Glycine max</name>
    <name type="common">Soybean</name>
    <name type="synonym">Glycine hispida</name>
    <dbReference type="NCBI Taxonomy" id="3847"/>
    <lineage>
        <taxon>Eukaryota</taxon>
        <taxon>Viridiplantae</taxon>
        <taxon>Streptophyta</taxon>
        <taxon>Embryophyta</taxon>
        <taxon>Tracheophyta</taxon>
        <taxon>Spermatophyta</taxon>
        <taxon>Magnoliopsida</taxon>
        <taxon>eudicotyledons</taxon>
        <taxon>Gunneridae</taxon>
        <taxon>Pentapetalae</taxon>
        <taxon>rosids</taxon>
        <taxon>fabids</taxon>
        <taxon>Fabales</taxon>
        <taxon>Fabaceae</taxon>
        <taxon>Papilionoideae</taxon>
        <taxon>50 kb inversion clade</taxon>
        <taxon>NPAAA clade</taxon>
        <taxon>indigoferoid/millettioid clade</taxon>
        <taxon>Phaseoleae</taxon>
        <taxon>Glycine</taxon>
        <taxon>Glycine subgen. Soja</taxon>
    </lineage>
</organism>
<dbReference type="InterPro" id="IPR013189">
    <property type="entry name" value="Glyco_hydro_32_C"/>
</dbReference>
<dbReference type="InterPro" id="IPR013320">
    <property type="entry name" value="ConA-like_dom_sf"/>
</dbReference>
<dbReference type="InterPro" id="IPR050551">
    <property type="entry name" value="Fructan_Metab_Enzymes"/>
</dbReference>
<feature type="signal peptide" evidence="5">
    <location>
        <begin position="1"/>
        <end position="26"/>
    </location>
</feature>
<dbReference type="SUPFAM" id="SSF49899">
    <property type="entry name" value="Concanavalin A-like lectins/glucanases"/>
    <property type="match status" value="1"/>
</dbReference>
<keyword evidence="5" id="KW-0732">Signal</keyword>
<dbReference type="Pfam" id="PF08244">
    <property type="entry name" value="Glyco_hydro_32C"/>
    <property type="match status" value="1"/>
</dbReference>
<evidence type="ECO:0000313" key="9">
    <source>
        <dbReference type="EnsemblPlants" id="KRG89530"/>
    </source>
</evidence>
<dbReference type="Gene3D" id="2.115.10.20">
    <property type="entry name" value="Glycosyl hydrolase domain, family 43"/>
    <property type="match status" value="2"/>
</dbReference>
<gene>
    <name evidence="8" type="ORF">GLYMA_20G029300</name>
</gene>
<dbReference type="PANTHER" id="PTHR31953">
    <property type="entry name" value="BETA-FRUCTOFURANOSIDASE, INSOLUBLE ISOENZYME CWINV1-RELATED"/>
    <property type="match status" value="1"/>
</dbReference>
<reference evidence="8 9" key="1">
    <citation type="journal article" date="2010" name="Nature">
        <title>Genome sequence of the palaeopolyploid soybean.</title>
        <authorList>
            <person name="Schmutz J."/>
            <person name="Cannon S.B."/>
            <person name="Schlueter J."/>
            <person name="Ma J."/>
            <person name="Mitros T."/>
            <person name="Nelson W."/>
            <person name="Hyten D.L."/>
            <person name="Song Q."/>
            <person name="Thelen J.J."/>
            <person name="Cheng J."/>
            <person name="Xu D."/>
            <person name="Hellsten U."/>
            <person name="May G.D."/>
            <person name="Yu Y."/>
            <person name="Sakurai T."/>
            <person name="Umezawa T."/>
            <person name="Bhattacharyya M.K."/>
            <person name="Sandhu D."/>
            <person name="Valliyodan B."/>
            <person name="Lindquist E."/>
            <person name="Peto M."/>
            <person name="Grant D."/>
            <person name="Shu S."/>
            <person name="Goodstein D."/>
            <person name="Barry K."/>
            <person name="Futrell-Griggs M."/>
            <person name="Abernathy B."/>
            <person name="Du J."/>
            <person name="Tian Z."/>
            <person name="Zhu L."/>
            <person name="Gill N."/>
            <person name="Joshi T."/>
            <person name="Libault M."/>
            <person name="Sethuraman A."/>
            <person name="Zhang X.-C."/>
            <person name="Shinozaki K."/>
            <person name="Nguyen H.T."/>
            <person name="Wing R.A."/>
            <person name="Cregan P."/>
            <person name="Specht J."/>
            <person name="Grimwood J."/>
            <person name="Rokhsar D."/>
            <person name="Stacey G."/>
            <person name="Shoemaker R.C."/>
            <person name="Jackson S.A."/>
        </authorList>
    </citation>
    <scope>NUCLEOTIDE SEQUENCE</scope>
    <source>
        <strain evidence="9">cv. Williams 82</strain>
        <tissue evidence="8">Callus</tissue>
    </source>
</reference>
<protein>
    <recommendedName>
        <fullName evidence="11">Beta-fructofuranosidase</fullName>
    </recommendedName>
</protein>
<proteinExistence type="inferred from homology"/>
<evidence type="ECO:0000256" key="5">
    <source>
        <dbReference type="SAM" id="SignalP"/>
    </source>
</evidence>
<dbReference type="Proteomes" id="UP000008827">
    <property type="component" value="Chromosome 20"/>
</dbReference>
<dbReference type="FunFam" id="2.60.120.560:FF:000002">
    <property type="entry name" value="Beta-fructofuranosidase, insoluble isoenzyme CWINV1"/>
    <property type="match status" value="1"/>
</dbReference>
<evidence type="ECO:0000259" key="6">
    <source>
        <dbReference type="Pfam" id="PF00251"/>
    </source>
</evidence>
<feature type="domain" description="Glycosyl hydrolase family 32 N-terminal" evidence="6">
    <location>
        <begin position="213"/>
        <end position="259"/>
    </location>
</feature>
<name>A0A0R0EHB5_SOYBN</name>
<feature type="chain" id="PRO_5014520775" description="Beta-fructofuranosidase" evidence="5">
    <location>
        <begin position="27"/>
        <end position="463"/>
    </location>
</feature>
<feature type="domain" description="Glycosyl hydrolase family 32 N-terminal" evidence="6">
    <location>
        <begin position="39"/>
        <end position="209"/>
    </location>
</feature>
<evidence type="ECO:0000256" key="2">
    <source>
        <dbReference type="ARBA" id="ARBA00022801"/>
    </source>
</evidence>
<dbReference type="PaxDb" id="3847-GLYMA20G03640.2"/>
<dbReference type="Pfam" id="PF00251">
    <property type="entry name" value="Glyco_hydro_32N"/>
    <property type="match status" value="2"/>
</dbReference>
<dbReference type="SUPFAM" id="SSF75005">
    <property type="entry name" value="Arabinanase/levansucrase/invertase"/>
    <property type="match status" value="1"/>
</dbReference>
<reference evidence="8" key="3">
    <citation type="submission" date="2018-07" db="EMBL/GenBank/DDBJ databases">
        <title>WGS assembly of Glycine max.</title>
        <authorList>
            <person name="Schmutz J."/>
            <person name="Cannon S."/>
            <person name="Schlueter J."/>
            <person name="Ma J."/>
            <person name="Mitros T."/>
            <person name="Nelson W."/>
            <person name="Hyten D."/>
            <person name="Song Q."/>
            <person name="Thelen J."/>
            <person name="Cheng J."/>
            <person name="Xu D."/>
            <person name="Hellsten U."/>
            <person name="May G."/>
            <person name="Yu Y."/>
            <person name="Sakurai T."/>
            <person name="Umezawa T."/>
            <person name="Bhattacharyya M."/>
            <person name="Sandhu D."/>
            <person name="Valliyodan B."/>
            <person name="Lindquist E."/>
            <person name="Peto M."/>
            <person name="Grant D."/>
            <person name="Shu S."/>
            <person name="Goodstein D."/>
            <person name="Barry K."/>
            <person name="Futrell-Griggs M."/>
            <person name="Abernathy B."/>
            <person name="Du J."/>
            <person name="Tian Z."/>
            <person name="Zhu L."/>
            <person name="Gill N."/>
            <person name="Joshi T."/>
            <person name="Libault M."/>
            <person name="Sethuraman A."/>
            <person name="Zhang X."/>
            <person name="Shinozaki K."/>
            <person name="Nguyen H."/>
            <person name="Wing R."/>
            <person name="Cregan P."/>
            <person name="Specht J."/>
            <person name="Grimwood J."/>
            <person name="Rokhsar D."/>
            <person name="Stacey G."/>
            <person name="Shoemaker R."/>
            <person name="Jackson S."/>
        </authorList>
    </citation>
    <scope>NUCLEOTIDE SEQUENCE</scope>
    <source>
        <tissue evidence="8">Callus</tissue>
    </source>
</reference>
<feature type="domain" description="Glycosyl hydrolase family 32 C-terminal" evidence="7">
    <location>
        <begin position="262"/>
        <end position="456"/>
    </location>
</feature>
<accession>A0A0R0EHB5</accession>
<evidence type="ECO:0000313" key="8">
    <source>
        <dbReference type="EMBL" id="KRG89530.1"/>
    </source>
</evidence>
<dbReference type="InParanoid" id="A0A0R0EHB5"/>
<dbReference type="ExpressionAtlas" id="A0A0R0EHB5">
    <property type="expression patterns" value="baseline"/>
</dbReference>